<comment type="caution">
    <text evidence="1">The sequence shown here is derived from an EMBL/GenBank/DDBJ whole genome shotgun (WGS) entry which is preliminary data.</text>
</comment>
<evidence type="ECO:0000313" key="2">
    <source>
        <dbReference type="Proteomes" id="UP001597295"/>
    </source>
</evidence>
<reference evidence="2" key="1">
    <citation type="journal article" date="2019" name="Int. J. Syst. Evol. Microbiol.">
        <title>The Global Catalogue of Microorganisms (GCM) 10K type strain sequencing project: providing services to taxonomists for standard genome sequencing and annotation.</title>
        <authorList>
            <consortium name="The Broad Institute Genomics Platform"/>
            <consortium name="The Broad Institute Genome Sequencing Center for Infectious Disease"/>
            <person name="Wu L."/>
            <person name="Ma J."/>
        </authorList>
    </citation>
    <scope>NUCLEOTIDE SEQUENCE [LARGE SCALE GENOMIC DNA]</scope>
    <source>
        <strain evidence="2">CGMCC 1.19062</strain>
    </source>
</reference>
<proteinExistence type="predicted"/>
<sequence>MTTTPAIMLCHRGVGGDNQIYWSIGVQDENNRVTWPRRAPIPFGTDTCRTETGVSVMTVGDVVYCAFVDTNDVLQCARYKKDANGVPGWTVEQMNGNMSDRRPCLIMFGDELWCLHRGAGGDHHLYYTIRVGLTEMPWSPDKIFGDTLSAPLTSQGPAAVVAKDNVLSVVYVTEEDNLNGQIRVVNYDEPQGVGQFSAPYDLSKIYSHHIPSLLWYKDRIVCIFKNAEDKKISTMTVQAAGDKNRLTVAVSPFNNGSGQTVDGPTLVQLRHRTDEHFALYSIYRGIGEDGWLYFSAFWGEDPFNKSKWVDERRVGEGDEEHNDFYEVGADSFLHDS</sequence>
<dbReference type="RefSeq" id="WP_379875233.1">
    <property type="nucleotide sequence ID" value="NZ_JBHUIP010000003.1"/>
</dbReference>
<evidence type="ECO:0000313" key="1">
    <source>
        <dbReference type="EMBL" id="MFD2262306.1"/>
    </source>
</evidence>
<keyword evidence="2" id="KW-1185">Reference proteome</keyword>
<organism evidence="1 2">
    <name type="scientific">Lacibacterium aquatile</name>
    <dbReference type="NCBI Taxonomy" id="1168082"/>
    <lineage>
        <taxon>Bacteria</taxon>
        <taxon>Pseudomonadati</taxon>
        <taxon>Pseudomonadota</taxon>
        <taxon>Alphaproteobacteria</taxon>
        <taxon>Rhodospirillales</taxon>
        <taxon>Rhodospirillaceae</taxon>
    </lineage>
</organism>
<name>A0ABW5DQZ2_9PROT</name>
<evidence type="ECO:0008006" key="3">
    <source>
        <dbReference type="Google" id="ProtNLM"/>
    </source>
</evidence>
<accession>A0ABW5DQZ2</accession>
<dbReference type="EMBL" id="JBHUIP010000003">
    <property type="protein sequence ID" value="MFD2262306.1"/>
    <property type="molecule type" value="Genomic_DNA"/>
</dbReference>
<gene>
    <name evidence="1" type="ORF">ACFSM5_05355</name>
</gene>
<dbReference type="SUPFAM" id="SSF89372">
    <property type="entry name" value="Fucose-specific lectin"/>
    <property type="match status" value="1"/>
</dbReference>
<dbReference type="Proteomes" id="UP001597295">
    <property type="component" value="Unassembled WGS sequence"/>
</dbReference>
<protein>
    <recommendedName>
        <fullName evidence="3">Exo-alpha-sialidase</fullName>
    </recommendedName>
</protein>